<keyword evidence="3" id="KW-1185">Reference proteome</keyword>
<evidence type="ECO:0008006" key="4">
    <source>
        <dbReference type="Google" id="ProtNLM"/>
    </source>
</evidence>
<organism evidence="2 3">
    <name type="scientific">Sporothrix stenoceras</name>
    <dbReference type="NCBI Taxonomy" id="5173"/>
    <lineage>
        <taxon>Eukaryota</taxon>
        <taxon>Fungi</taxon>
        <taxon>Dikarya</taxon>
        <taxon>Ascomycota</taxon>
        <taxon>Pezizomycotina</taxon>
        <taxon>Sordariomycetes</taxon>
        <taxon>Sordariomycetidae</taxon>
        <taxon>Ophiostomatales</taxon>
        <taxon>Ophiostomataceae</taxon>
        <taxon>Sporothrix</taxon>
    </lineage>
</organism>
<evidence type="ECO:0000313" key="3">
    <source>
        <dbReference type="Proteomes" id="UP001583186"/>
    </source>
</evidence>
<feature type="compositionally biased region" description="Low complexity" evidence="1">
    <location>
        <begin position="1037"/>
        <end position="1053"/>
    </location>
</feature>
<feature type="region of interest" description="Disordered" evidence="1">
    <location>
        <begin position="68"/>
        <end position="118"/>
    </location>
</feature>
<dbReference type="PANTHER" id="PTHR39597:SF1">
    <property type="entry name" value="UBA DOMAIN-CONTAINING PROTEIN RUP1"/>
    <property type="match status" value="1"/>
</dbReference>
<comment type="caution">
    <text evidence="2">The sequence shown here is derived from an EMBL/GenBank/DDBJ whole genome shotgun (WGS) entry which is preliminary data.</text>
</comment>
<feature type="region of interest" description="Disordered" evidence="1">
    <location>
        <begin position="711"/>
        <end position="737"/>
    </location>
</feature>
<feature type="region of interest" description="Disordered" evidence="1">
    <location>
        <begin position="310"/>
        <end position="329"/>
    </location>
</feature>
<evidence type="ECO:0000313" key="2">
    <source>
        <dbReference type="EMBL" id="KAL1897412.1"/>
    </source>
</evidence>
<dbReference type="EMBL" id="JAWCUI010000019">
    <property type="protein sequence ID" value="KAL1897412.1"/>
    <property type="molecule type" value="Genomic_DNA"/>
</dbReference>
<reference evidence="2 3" key="1">
    <citation type="journal article" date="2024" name="IMA Fungus">
        <title>IMA Genome - F19 : A genome assembly and annotation guide to empower mycologists, including annotated draft genome sequences of Ceratocystis pirilliformis, Diaporthe australafricana, Fusarium ophioides, Paecilomyces lecythidis, and Sporothrix stenoceras.</title>
        <authorList>
            <person name="Aylward J."/>
            <person name="Wilson A.M."/>
            <person name="Visagie C.M."/>
            <person name="Spraker J."/>
            <person name="Barnes I."/>
            <person name="Buitendag C."/>
            <person name="Ceriani C."/>
            <person name="Del Mar Angel L."/>
            <person name="du Plessis D."/>
            <person name="Fuchs T."/>
            <person name="Gasser K."/>
            <person name="Kramer D."/>
            <person name="Li W."/>
            <person name="Munsamy K."/>
            <person name="Piso A."/>
            <person name="Price J.L."/>
            <person name="Sonnekus B."/>
            <person name="Thomas C."/>
            <person name="van der Nest A."/>
            <person name="van Dijk A."/>
            <person name="van Heerden A."/>
            <person name="van Vuuren N."/>
            <person name="Yilmaz N."/>
            <person name="Duong T.A."/>
            <person name="van der Merwe N.A."/>
            <person name="Wingfield M.J."/>
            <person name="Wingfield B.D."/>
        </authorList>
    </citation>
    <scope>NUCLEOTIDE SEQUENCE [LARGE SCALE GENOMIC DNA]</scope>
    <source>
        <strain evidence="2 3">CMW 5346</strain>
    </source>
</reference>
<feature type="compositionally biased region" description="Basic and acidic residues" evidence="1">
    <location>
        <begin position="1092"/>
        <end position="1106"/>
    </location>
</feature>
<feature type="region of interest" description="Disordered" evidence="1">
    <location>
        <begin position="812"/>
        <end position="842"/>
    </location>
</feature>
<name>A0ABR3ZAT0_9PEZI</name>
<protein>
    <recommendedName>
        <fullName evidence="4">Ubiquitin interaction motif protein</fullName>
    </recommendedName>
</protein>
<feature type="compositionally biased region" description="Polar residues" evidence="1">
    <location>
        <begin position="830"/>
        <end position="842"/>
    </location>
</feature>
<sequence length="1106" mass="122908">MEDPSEASIAEVCEFANLDPISDRQLVIAALRAKSGSIQDVVLAFYDDPSNFRKTYTWDESSFMGDRDGYNNSPLPSFNIQGPDDNNGSANVIHGISPSQYHSVPPSRPPSRTQSPLSRMADWTANDVTALTTMNQADEDLERALAMSAAEAFGTDAAAAMNMRPQQESGVTSSHDYAHDYSVPTNLPFFGPANREAYDPNQWAMVRASPENTEPPPSGRKREPGVPVFLRSRKSPSEASMLGAILTILHAIPGARNAMLQSGLQQATYGQNSEWWKGSRIEPLGVSKNDIHMASQAAAATTTITIVDSDEDENGVDSNMTDGGQIKTGPKMDTEFAREFVEEVHRLMAFLDSTDRAYGTADGLTETAALKECFGMETSQRFFEAARRLKIPEFLQHFFFSVQLTPLKAMGSPIRSETYAILEIKVDNTHLPFGLHDLYTAIDIIFWEDVYKFDLDPEKKQMALEDASMATLTKVAPVQIFRLSTPKVVPFQEPFDVPEFFYLDRYMDENSVRALEIQVHLHKVYANIRKIDAAIQEVTTYADYSDNNDKPVNRDRIILSEQAITFAFQKEWQFRAEMVWGRYRAAHNTPQQFDYSVAEIYAAEPITDEEKATLQVLRSEIAVHRQKLIDITNKSQRLQFQRESLIELARRLRRKFTAPSEEENWRPTNKYALRGIIVSPDKFYFCRREAPPSKTSQSVDEASNDLLIDLEESEIKGKEKETEGAEPKSSSSSSSSAPVDQWWMVSYNAKDASPITVQKTTMDVARGSVFQESSSPVLIYSTDASLEVDNLPLSDALRTFVRFDNRFFKQETLEESPRGDKKRQPAEDASPTSPLKRQQRANSIDSMASNMASLGEFSDRDMEDVPLLDVGTDSFKSNNGDRFPIDMDEGVFAATRGVDDGYNVHEWALNRTMEEALAKRAEADGSDWPDPSIIPQREVDLLPGYDETVAYNNSMVTKAPPPVIATGGLFNDHRGSIGTEMVQLAIHGGGSGSNDANGVNGATADADADKDTDNTTPRATTTTSPDHSHLEAGSGSGSQMQERSRSRSQSPGQMLPPPPPRPKKPQHLQGNKSPEKPPKNGEVQLLADWDNPEGRYVVHAEDASKE</sequence>
<feature type="compositionally biased region" description="Basic and acidic residues" evidence="1">
    <location>
        <begin position="713"/>
        <end position="726"/>
    </location>
</feature>
<feature type="compositionally biased region" description="Basic and acidic residues" evidence="1">
    <location>
        <begin position="812"/>
        <end position="826"/>
    </location>
</feature>
<feature type="compositionally biased region" description="Low complexity" evidence="1">
    <location>
        <begin position="1014"/>
        <end position="1023"/>
    </location>
</feature>
<dbReference type="PANTHER" id="PTHR39597">
    <property type="entry name" value="UBA DOMAIN-CONTAINING PROTEIN RUP1"/>
    <property type="match status" value="1"/>
</dbReference>
<proteinExistence type="predicted"/>
<dbReference type="Proteomes" id="UP001583186">
    <property type="component" value="Unassembled WGS sequence"/>
</dbReference>
<feature type="compositionally biased region" description="Polar residues" evidence="1">
    <location>
        <begin position="70"/>
        <end position="90"/>
    </location>
</feature>
<evidence type="ECO:0000256" key="1">
    <source>
        <dbReference type="SAM" id="MobiDB-lite"/>
    </source>
</evidence>
<feature type="region of interest" description="Disordered" evidence="1">
    <location>
        <begin position="988"/>
        <end position="1106"/>
    </location>
</feature>
<accession>A0ABR3ZAT0</accession>
<dbReference type="InterPro" id="IPR055335">
    <property type="entry name" value="Ucp6/RUP1"/>
</dbReference>
<gene>
    <name evidence="2" type="ORF">Sste5346_004148</name>
</gene>